<evidence type="ECO:0000256" key="3">
    <source>
        <dbReference type="ARBA" id="ARBA00011953"/>
    </source>
</evidence>
<dbReference type="Pfam" id="PF03054">
    <property type="entry name" value="tRNA_Me_trans"/>
    <property type="match status" value="2"/>
</dbReference>
<feature type="region of interest" description="Disordered" evidence="12">
    <location>
        <begin position="128"/>
        <end position="158"/>
    </location>
</feature>
<dbReference type="GO" id="GO:0005524">
    <property type="term" value="F:ATP binding"/>
    <property type="evidence" value="ECO:0007669"/>
    <property type="project" value="UniProtKB-KW"/>
</dbReference>
<protein>
    <recommendedName>
        <fullName evidence="3">tRNA-5-taurinomethyluridine 2-sulfurtransferase</fullName>
        <ecNumber evidence="3">2.8.1.14</ecNumber>
    </recommendedName>
</protein>
<comment type="similarity">
    <text evidence="2">Belongs to the MnmA/TRMU family.</text>
</comment>
<organism evidence="14">
    <name type="scientific">Dunaliella tertiolecta</name>
    <name type="common">Green alga</name>
    <dbReference type="NCBI Taxonomy" id="3047"/>
    <lineage>
        <taxon>Eukaryota</taxon>
        <taxon>Viridiplantae</taxon>
        <taxon>Chlorophyta</taxon>
        <taxon>core chlorophytes</taxon>
        <taxon>Chlorophyceae</taxon>
        <taxon>CS clade</taxon>
        <taxon>Chlamydomonadales</taxon>
        <taxon>Dunaliellaceae</taxon>
        <taxon>Dunaliella</taxon>
    </lineage>
</organism>
<dbReference type="GO" id="GO:0000049">
    <property type="term" value="F:tRNA binding"/>
    <property type="evidence" value="ECO:0007669"/>
    <property type="project" value="UniProtKB-KW"/>
</dbReference>
<comment type="function">
    <text evidence="1">Catalyzes the 2-thiolation of uridine at the wobble position (U34) of mitochondrial tRNA(Lys), tRNA(Glu) and tRNA(Gln). Required for the formation of 5-taurinomethyl-2-thiouridine (tm5s2U) of mitochondrial tRNA(Lys), tRNA(Glu), and tRNA(Gln) at the wobble position. ATP is required to activate the C2 atom of the wobble base.</text>
</comment>
<feature type="compositionally biased region" description="Low complexity" evidence="12">
    <location>
        <begin position="134"/>
        <end position="157"/>
    </location>
</feature>
<keyword evidence="10" id="KW-1015">Disulfide bond</keyword>
<evidence type="ECO:0000259" key="13">
    <source>
        <dbReference type="Pfam" id="PF20259"/>
    </source>
</evidence>
<reference evidence="14" key="1">
    <citation type="submission" date="2021-01" db="EMBL/GenBank/DDBJ databases">
        <authorList>
            <person name="Corre E."/>
            <person name="Pelletier E."/>
            <person name="Niang G."/>
            <person name="Scheremetjew M."/>
            <person name="Finn R."/>
            <person name="Kale V."/>
            <person name="Holt S."/>
            <person name="Cochrane G."/>
            <person name="Meng A."/>
            <person name="Brown T."/>
            <person name="Cohen L."/>
        </authorList>
    </citation>
    <scope>NUCLEOTIDE SEQUENCE</scope>
    <source>
        <strain evidence="14">CCMP1320</strain>
    </source>
</reference>
<dbReference type="CDD" id="cd01998">
    <property type="entry name" value="MnmA_TRMU-like"/>
    <property type="match status" value="1"/>
</dbReference>
<dbReference type="GO" id="GO:0061708">
    <property type="term" value="F:tRNA-5-taurinomethyluridine 2-sulfurtransferase"/>
    <property type="evidence" value="ECO:0007669"/>
    <property type="project" value="UniProtKB-EC"/>
</dbReference>
<sequence>MRGLGVAVGAMRLRSWGLGQAIGCLGQVSISALSSSKDVPPMLSLQSPASVVRMPFRSVHSLGHSFPNARGCMPSSPLGQLLTALGSHGGQAPLLADPLANQLAVHVSAFGAPPSALSAGSMGAAGARHLTTTSSSNCRSSRSISGSSHSSSSSGRSAVPACVRAARGQRLRVAVAVSGGVDSAVAALLLVRAGHDVFGVFMRNWDPREEDVSAHEAVSPAAIKAMPPTGGHLRVGQGAVPTSAAALTRGQQTCVDAEARAAAAVCRALGIPFHEVDFVRQYWGQVFSDFIDTYRKGGTPNPDLACNRNIKFGELLTAAKRLGAEAIATGHYAQLLAEDGDISSSSSGGGGGSRQSTRVLLLQGIDPGKDQSYFLAAVPQEALLHCLFPIGHLLKSQVCNYAAEAGLAALMQGQRSSRGICFVGERRSFGAFMAQYVEPVPGQFVDVETRKALGPCDDILAFTPGQRARIPGSSKGAWYVAGKDMVSRLLILGQGHDHPALLARSVLLGEPNWLAGGAPPQLQSAEGGYATHGRQHAQAGAELDSCHAAVRGTLCRPQDEKAPCTGEDAGSPTAWVLLLQWERAMRCKAKVSYRQPYLALCWVVVGRWVRKASAMGSFVHTPVSTRAVEERSGRSCGEGSFGKPKVFEPSCLHMPRLDVSEAATAPIVPIVDNGSNGPRGCLCDQPSCPRLCSDISETAVVTCSQTLPPSHSCALGYAPSVDAQLPCKHPPAAPYSEQLVVVFDAPLRGLAPQQAVVLYELDRERGSSDIPGGTHRGPTRICEPYAPPGRSCSNKSTGWIEVGPGNSRERKGMDKGDVSGCAQDACQTAAKDGGSNCSGASVCLGSAVLVVPGRTVFEEQQHRAEDAKGPT</sequence>
<name>A0A7S3VRY9_DUNTE</name>
<evidence type="ECO:0000256" key="2">
    <source>
        <dbReference type="ARBA" id="ARBA00006191"/>
    </source>
</evidence>
<feature type="domain" description="tRNA-specific 2-thiouridylase MnmA-like central" evidence="13">
    <location>
        <begin position="431"/>
        <end position="493"/>
    </location>
</feature>
<comment type="catalytic activity">
    <reaction evidence="11">
        <text>5-taurinomethyluridine(34) in tRNA + S-sulfanyl-L-cysteinyl-[protein] + AH2 + ATP = 5-taurinomethyl-2-thiouridine(34) in tRNA + L-cysteinyl-[protein] + A + AMP + diphosphate + H(+)</text>
        <dbReference type="Rhea" id="RHEA:47040"/>
        <dbReference type="Rhea" id="RHEA-COMP:10131"/>
        <dbReference type="Rhea" id="RHEA-COMP:11726"/>
        <dbReference type="Rhea" id="RHEA-COMP:11732"/>
        <dbReference type="Rhea" id="RHEA-COMP:11733"/>
        <dbReference type="ChEBI" id="CHEBI:13193"/>
        <dbReference type="ChEBI" id="CHEBI:15378"/>
        <dbReference type="ChEBI" id="CHEBI:17499"/>
        <dbReference type="ChEBI" id="CHEBI:29950"/>
        <dbReference type="ChEBI" id="CHEBI:30616"/>
        <dbReference type="ChEBI" id="CHEBI:33019"/>
        <dbReference type="ChEBI" id="CHEBI:61963"/>
        <dbReference type="ChEBI" id="CHEBI:87171"/>
        <dbReference type="ChEBI" id="CHEBI:87172"/>
        <dbReference type="ChEBI" id="CHEBI:456215"/>
        <dbReference type="EC" id="2.8.1.14"/>
    </reaction>
</comment>
<evidence type="ECO:0000256" key="10">
    <source>
        <dbReference type="ARBA" id="ARBA00023157"/>
    </source>
</evidence>
<dbReference type="InterPro" id="IPR046884">
    <property type="entry name" value="MnmA-like_central"/>
</dbReference>
<keyword evidence="5" id="KW-0808">Transferase</keyword>
<dbReference type="GO" id="GO:0002143">
    <property type="term" value="P:tRNA wobble position uridine thiolation"/>
    <property type="evidence" value="ECO:0007669"/>
    <property type="project" value="TreeGrafter"/>
</dbReference>
<dbReference type="PANTHER" id="PTHR11933:SF5">
    <property type="entry name" value="MITOCHONDRIAL TRNA-SPECIFIC 2-THIOURIDYLASE 1"/>
    <property type="match status" value="1"/>
</dbReference>
<evidence type="ECO:0000256" key="9">
    <source>
        <dbReference type="ARBA" id="ARBA00022884"/>
    </source>
</evidence>
<evidence type="ECO:0000313" key="14">
    <source>
        <dbReference type="EMBL" id="CAE0503806.1"/>
    </source>
</evidence>
<dbReference type="Pfam" id="PF20259">
    <property type="entry name" value="tRNA_Me_trans_M"/>
    <property type="match status" value="1"/>
</dbReference>
<evidence type="ECO:0000256" key="7">
    <source>
        <dbReference type="ARBA" id="ARBA00022741"/>
    </source>
</evidence>
<evidence type="ECO:0000256" key="4">
    <source>
        <dbReference type="ARBA" id="ARBA00022555"/>
    </source>
</evidence>
<proteinExistence type="inferred from homology"/>
<dbReference type="Gene3D" id="3.40.50.620">
    <property type="entry name" value="HUPs"/>
    <property type="match status" value="1"/>
</dbReference>
<evidence type="ECO:0000256" key="12">
    <source>
        <dbReference type="SAM" id="MobiDB-lite"/>
    </source>
</evidence>
<keyword evidence="6" id="KW-0819">tRNA processing</keyword>
<feature type="region of interest" description="Disordered" evidence="12">
    <location>
        <begin position="793"/>
        <end position="815"/>
    </location>
</feature>
<dbReference type="InterPro" id="IPR023382">
    <property type="entry name" value="MnmA-like_central_sf"/>
</dbReference>
<evidence type="ECO:0000256" key="6">
    <source>
        <dbReference type="ARBA" id="ARBA00022694"/>
    </source>
</evidence>
<keyword evidence="8" id="KW-0067">ATP-binding</keyword>
<keyword evidence="7" id="KW-0547">Nucleotide-binding</keyword>
<evidence type="ECO:0000256" key="8">
    <source>
        <dbReference type="ARBA" id="ARBA00022840"/>
    </source>
</evidence>
<dbReference type="Gene3D" id="2.30.30.280">
    <property type="entry name" value="Adenine nucleotide alpha hydrolases-like domains"/>
    <property type="match status" value="1"/>
</dbReference>
<dbReference type="AlphaFoldDB" id="A0A7S3VRY9"/>
<evidence type="ECO:0000256" key="5">
    <source>
        <dbReference type="ARBA" id="ARBA00022679"/>
    </source>
</evidence>
<dbReference type="SUPFAM" id="SSF52402">
    <property type="entry name" value="Adenine nucleotide alpha hydrolases-like"/>
    <property type="match status" value="1"/>
</dbReference>
<dbReference type="EC" id="2.8.1.14" evidence="3"/>
<keyword evidence="4" id="KW-0820">tRNA-binding</keyword>
<gene>
    <name evidence="14" type="ORF">DTER00134_LOCUS18879</name>
</gene>
<evidence type="ECO:0000256" key="11">
    <source>
        <dbReference type="ARBA" id="ARBA00049564"/>
    </source>
</evidence>
<dbReference type="PANTHER" id="PTHR11933">
    <property type="entry name" value="TRNA 5-METHYLAMINOMETHYL-2-THIOURIDYLATE -METHYLTRANSFERASE"/>
    <property type="match status" value="1"/>
</dbReference>
<keyword evidence="9" id="KW-0694">RNA-binding</keyword>
<evidence type="ECO:0000256" key="1">
    <source>
        <dbReference type="ARBA" id="ARBA00003986"/>
    </source>
</evidence>
<dbReference type="InterPro" id="IPR014729">
    <property type="entry name" value="Rossmann-like_a/b/a_fold"/>
</dbReference>
<dbReference type="NCBIfam" id="TIGR00420">
    <property type="entry name" value="trmU"/>
    <property type="match status" value="1"/>
</dbReference>
<dbReference type="EMBL" id="HBIP01031069">
    <property type="protein sequence ID" value="CAE0503806.1"/>
    <property type="molecule type" value="Transcribed_RNA"/>
</dbReference>
<accession>A0A7S3VRY9</accession>
<dbReference type="InterPro" id="IPR004506">
    <property type="entry name" value="MnmA-like"/>
</dbReference>